<dbReference type="AlphaFoldDB" id="A0A5B2V8R4"/>
<feature type="domain" description="Flagellar protein FlgJ N-terminal" evidence="2">
    <location>
        <begin position="107"/>
        <end position="146"/>
    </location>
</feature>
<dbReference type="EMBL" id="VUOA01000045">
    <property type="protein sequence ID" value="KAA2234719.1"/>
    <property type="molecule type" value="Genomic_DNA"/>
</dbReference>
<sequence>MSIRPPSDIVLDVVRAADPERLAAATSRLQTFAAQKGDAPAFAEAVDGVSARRVARSGPLDPATTLARLSDAGASRRAEEKAPINAPFRQFEAVVLRSFVESMMPTKSEVAFGKGTAGQVWKGLLADEIGAAMARAGGIGIAKQVAAVHGPKGPKAGTPGDQALFESLWQTRVASPRLT</sequence>
<name>A0A5B2V8R4_9HYPH</name>
<protein>
    <recommendedName>
        <fullName evidence="2">Flagellar protein FlgJ N-terminal domain-containing protein</fullName>
    </recommendedName>
</protein>
<comment type="caution">
    <text evidence="3">The sequence shown here is derived from an EMBL/GenBank/DDBJ whole genome shotgun (WGS) entry which is preliminary data.</text>
</comment>
<evidence type="ECO:0000313" key="3">
    <source>
        <dbReference type="EMBL" id="KAA2234719.1"/>
    </source>
</evidence>
<accession>A0A5B2V8R4</accession>
<dbReference type="OrthoDB" id="7889190at2"/>
<dbReference type="Proteomes" id="UP000323142">
    <property type="component" value="Unassembled WGS sequence"/>
</dbReference>
<dbReference type="RefSeq" id="WP_149822038.1">
    <property type="nucleotide sequence ID" value="NZ_VUOA01000045.1"/>
</dbReference>
<feature type="region of interest" description="Disordered" evidence="1">
    <location>
        <begin position="61"/>
        <end position="81"/>
    </location>
</feature>
<dbReference type="Pfam" id="PF10135">
    <property type="entry name" value="Rod-binding"/>
    <property type="match status" value="1"/>
</dbReference>
<organism evidence="3 4">
    <name type="scientific">Salinarimonas soli</name>
    <dbReference type="NCBI Taxonomy" id="1638099"/>
    <lineage>
        <taxon>Bacteria</taxon>
        <taxon>Pseudomonadati</taxon>
        <taxon>Pseudomonadota</taxon>
        <taxon>Alphaproteobacteria</taxon>
        <taxon>Hyphomicrobiales</taxon>
        <taxon>Salinarimonadaceae</taxon>
        <taxon>Salinarimonas</taxon>
    </lineage>
</organism>
<keyword evidence="4" id="KW-1185">Reference proteome</keyword>
<reference evidence="3 4" key="1">
    <citation type="submission" date="2019-09" db="EMBL/GenBank/DDBJ databases">
        <title>Salinarimonas rosea gen. nov., sp. nov., a new member of the a-2 subgroup of the Proteobacteria.</title>
        <authorList>
            <person name="Liu J."/>
        </authorList>
    </citation>
    <scope>NUCLEOTIDE SEQUENCE [LARGE SCALE GENOMIC DNA]</scope>
    <source>
        <strain evidence="3 4">BN140002</strain>
    </source>
</reference>
<gene>
    <name evidence="3" type="ORF">F0L46_23430</name>
</gene>
<evidence type="ECO:0000313" key="4">
    <source>
        <dbReference type="Proteomes" id="UP000323142"/>
    </source>
</evidence>
<proteinExistence type="predicted"/>
<evidence type="ECO:0000256" key="1">
    <source>
        <dbReference type="SAM" id="MobiDB-lite"/>
    </source>
</evidence>
<dbReference type="InterPro" id="IPR019301">
    <property type="entry name" value="Flagellar_prot_FlgJ_N"/>
</dbReference>
<reference evidence="3 4" key="2">
    <citation type="submission" date="2019-09" db="EMBL/GenBank/DDBJ databases">
        <authorList>
            <person name="Jin C."/>
        </authorList>
    </citation>
    <scope>NUCLEOTIDE SEQUENCE [LARGE SCALE GENOMIC DNA]</scope>
    <source>
        <strain evidence="3 4">BN140002</strain>
    </source>
</reference>
<evidence type="ECO:0000259" key="2">
    <source>
        <dbReference type="Pfam" id="PF10135"/>
    </source>
</evidence>